<dbReference type="Gene3D" id="3.40.630.10">
    <property type="entry name" value="Zn peptidases"/>
    <property type="match status" value="1"/>
</dbReference>
<sequence>MVNPDGVTLSQQGTAGLSADLAKTLKQYNGNSTNFNRWKANMQGIDLNRQGSSKNLASLALPSRWQITPEKEACH</sequence>
<dbReference type="SUPFAM" id="SSF53187">
    <property type="entry name" value="Zn-dependent exopeptidases"/>
    <property type="match status" value="1"/>
</dbReference>
<proteinExistence type="predicted"/>
<dbReference type="EMBL" id="BAAACX010000008">
    <property type="protein sequence ID" value="GAA0388694.1"/>
    <property type="molecule type" value="Genomic_DNA"/>
</dbReference>
<protein>
    <submittedName>
        <fullName evidence="1">Uncharacterized protein</fullName>
    </submittedName>
</protein>
<reference evidence="2" key="1">
    <citation type="journal article" date="2019" name="Int. J. Syst. Evol. Microbiol.">
        <title>The Global Catalogue of Microorganisms (GCM) 10K type strain sequencing project: providing services to taxonomists for standard genome sequencing and annotation.</title>
        <authorList>
            <consortium name="The Broad Institute Genomics Platform"/>
            <consortium name="The Broad Institute Genome Sequencing Center for Infectious Disease"/>
            <person name="Wu L."/>
            <person name="Ma J."/>
        </authorList>
    </citation>
    <scope>NUCLEOTIDE SEQUENCE [LARGE SCALE GENOMIC DNA]</scope>
    <source>
        <strain evidence="2">JCM 12774</strain>
    </source>
</reference>
<accession>A0ABP3I2R4</accession>
<gene>
    <name evidence="1" type="ORF">GCM10008933_19570</name>
</gene>
<organism evidence="1 2">
    <name type="scientific">Paenibacillus motobuensis</name>
    <dbReference type="NCBI Taxonomy" id="295324"/>
    <lineage>
        <taxon>Bacteria</taxon>
        <taxon>Bacillati</taxon>
        <taxon>Bacillota</taxon>
        <taxon>Bacilli</taxon>
        <taxon>Bacillales</taxon>
        <taxon>Paenibacillaceae</taxon>
        <taxon>Paenibacillus</taxon>
    </lineage>
</organism>
<dbReference type="Proteomes" id="UP001500340">
    <property type="component" value="Unassembled WGS sequence"/>
</dbReference>
<evidence type="ECO:0000313" key="1">
    <source>
        <dbReference type="EMBL" id="GAA0388694.1"/>
    </source>
</evidence>
<dbReference type="RefSeq" id="WP_343860419.1">
    <property type="nucleotide sequence ID" value="NZ_BAAACX010000008.1"/>
</dbReference>
<name>A0ABP3I2R4_9BACL</name>
<evidence type="ECO:0000313" key="2">
    <source>
        <dbReference type="Proteomes" id="UP001500340"/>
    </source>
</evidence>
<comment type="caution">
    <text evidence="1">The sequence shown here is derived from an EMBL/GenBank/DDBJ whole genome shotgun (WGS) entry which is preliminary data.</text>
</comment>
<keyword evidence="2" id="KW-1185">Reference proteome</keyword>